<dbReference type="Gene3D" id="3.10.180.10">
    <property type="entry name" value="2,3-Dihydroxybiphenyl 1,2-Dioxygenase, domain 1"/>
    <property type="match status" value="2"/>
</dbReference>
<dbReference type="Proteomes" id="UP001499930">
    <property type="component" value="Unassembled WGS sequence"/>
</dbReference>
<gene>
    <name evidence="2" type="ORF">GCM10017559_29320</name>
</gene>
<accession>A0ABP6KH61</accession>
<dbReference type="InterPro" id="IPR029068">
    <property type="entry name" value="Glyas_Bleomycin-R_OHBP_Dase"/>
</dbReference>
<evidence type="ECO:0000313" key="3">
    <source>
        <dbReference type="Proteomes" id="UP001499930"/>
    </source>
</evidence>
<protein>
    <recommendedName>
        <fullName evidence="4">VOC domain-containing protein</fullName>
    </recommendedName>
</protein>
<proteinExistence type="predicted"/>
<evidence type="ECO:0008006" key="4">
    <source>
        <dbReference type="Google" id="ProtNLM"/>
    </source>
</evidence>
<name>A0ABP6KH61_9ACTN</name>
<comment type="caution">
    <text evidence="2">The sequence shown here is derived from an EMBL/GenBank/DDBJ whole genome shotgun (WGS) entry which is preliminary data.</text>
</comment>
<organism evidence="2 3">
    <name type="scientific">Streptosporangium longisporum</name>
    <dbReference type="NCBI Taxonomy" id="46187"/>
    <lineage>
        <taxon>Bacteria</taxon>
        <taxon>Bacillati</taxon>
        <taxon>Actinomycetota</taxon>
        <taxon>Actinomycetes</taxon>
        <taxon>Streptosporangiales</taxon>
        <taxon>Streptosporangiaceae</taxon>
        <taxon>Streptosporangium</taxon>
    </lineage>
</organism>
<reference evidence="3" key="1">
    <citation type="journal article" date="2019" name="Int. J. Syst. Evol. Microbiol.">
        <title>The Global Catalogue of Microorganisms (GCM) 10K type strain sequencing project: providing services to taxonomists for standard genome sequencing and annotation.</title>
        <authorList>
            <consortium name="The Broad Institute Genomics Platform"/>
            <consortium name="The Broad Institute Genome Sequencing Center for Infectious Disease"/>
            <person name="Wu L."/>
            <person name="Ma J."/>
        </authorList>
    </citation>
    <scope>NUCLEOTIDE SEQUENCE [LARGE SCALE GENOMIC DNA]</scope>
    <source>
        <strain evidence="3">JCM 3106</strain>
    </source>
</reference>
<dbReference type="EMBL" id="BAAAWD010000007">
    <property type="protein sequence ID" value="GAA3005710.1"/>
    <property type="molecule type" value="Genomic_DNA"/>
</dbReference>
<feature type="region of interest" description="Disordered" evidence="1">
    <location>
        <begin position="128"/>
        <end position="158"/>
    </location>
</feature>
<sequence>MGPAFGSSWNVYLASQDLARTRDEVGRLGGRVVMGPVPAGGNGRLCLAVDPVGAAVGFWEGGSDEGVVLVDEPGALCAAELHTPAPEAAAEFYRNLYGGREQVIRSSPRGAWVPFFGVADPVFGVADSADSADSAGGTDPGGSAGSSGETHATDAADRMDGMDRVVRAARAAGARPLGAGLFADPLGAVFGLSVAPSPATGRTTDPAINSVIDPAAASVTAPISG</sequence>
<evidence type="ECO:0000313" key="2">
    <source>
        <dbReference type="EMBL" id="GAA3005710.1"/>
    </source>
</evidence>
<evidence type="ECO:0000256" key="1">
    <source>
        <dbReference type="SAM" id="MobiDB-lite"/>
    </source>
</evidence>
<keyword evidence="3" id="KW-1185">Reference proteome</keyword>
<dbReference type="SUPFAM" id="SSF54593">
    <property type="entry name" value="Glyoxalase/Bleomycin resistance protein/Dihydroxybiphenyl dioxygenase"/>
    <property type="match status" value="2"/>
</dbReference>
<feature type="compositionally biased region" description="Low complexity" evidence="1">
    <location>
        <begin position="128"/>
        <end position="137"/>
    </location>
</feature>